<dbReference type="EMBL" id="KB454506">
    <property type="protein sequence ID" value="EME29722.1"/>
    <property type="molecule type" value="Genomic_DNA"/>
</dbReference>
<dbReference type="GeneID" id="17088496"/>
<sequence>MAFNWTLLLTNGTLQLVKSGTGDRPRQGDKCLVQCKLMNNFVEEKDTEESEQSLFKFWLPLGRGFYSRDLEQIVSDLYVGSECVVRSSDVVDPNKSTISLHLSLLDVIRGETTSVEQNESSCILESVSQLKNEAKHLMSNPSVQLEQVENALDKYEEAFDMLYSHATATMLEKQSFREVMVGLRCNLAICYNRLSKPYMAWLHSNAALNMRPMEVKAVFQRAKAYLHIGDLFNAYRDIQILESCSYCDDIAVNRLKAQVEQAIDRQSKQNDRELLESFQVALNTRSFVIPSHLNIRAQKDRVCNKFT</sequence>
<dbReference type="KEGG" id="gsl:Gasu_29400"/>
<keyword evidence="1" id="KW-0732">Signal</keyword>
<feature type="signal peptide" evidence="1">
    <location>
        <begin position="1"/>
        <end position="19"/>
    </location>
</feature>
<dbReference type="RefSeq" id="XP_005706242.1">
    <property type="nucleotide sequence ID" value="XM_005706185.1"/>
</dbReference>
<evidence type="ECO:0000256" key="1">
    <source>
        <dbReference type="SAM" id="SignalP"/>
    </source>
</evidence>
<keyword evidence="3" id="KW-1185">Reference proteome</keyword>
<reference evidence="2" key="2">
    <citation type="journal article" date="2013" name="Science">
        <title>Gene Transfer from Bacteria and Archaea Facilitated Evolution of an Extremophilic Eukaryote.</title>
        <authorList>
            <person name="Schoenknecht G."/>
            <person name="Chen W.-H."/>
            <person name="Ternes C.M."/>
            <person name="Barbier G.G."/>
            <person name="Shrestha R.P."/>
            <person name="Stanke M."/>
            <person name="Brautigam A."/>
            <person name="Baker B.J."/>
            <person name="Banfield J.F."/>
            <person name="Garavito R.M."/>
            <person name="Carr K."/>
            <person name="Wilkerson C."/>
            <person name="Rensing S.A."/>
            <person name="Gagneul D."/>
            <person name="Dickenson N.E."/>
            <person name="Oesterhelt C."/>
            <person name="Lercher M.J."/>
            <person name="Weber A.P.M."/>
        </authorList>
    </citation>
    <scope>NUCLEOTIDE SEQUENCE</scope>
    <source>
        <strain evidence="2">074W</strain>
    </source>
</reference>
<protein>
    <recommendedName>
        <fullName evidence="4">Peptidylprolyl isomerase</fullName>
    </recommendedName>
</protein>
<organism evidence="2 3">
    <name type="scientific">Galdieria sulphuraria</name>
    <name type="common">Red alga</name>
    <dbReference type="NCBI Taxonomy" id="130081"/>
    <lineage>
        <taxon>Eukaryota</taxon>
        <taxon>Rhodophyta</taxon>
        <taxon>Bangiophyceae</taxon>
        <taxon>Galdieriales</taxon>
        <taxon>Galdieriaceae</taxon>
        <taxon>Galdieria</taxon>
    </lineage>
</organism>
<dbReference type="RefSeq" id="XP_005706241.1">
    <property type="nucleotide sequence ID" value="XM_005706184.1"/>
</dbReference>
<dbReference type="SUPFAM" id="SSF48452">
    <property type="entry name" value="TPR-like"/>
    <property type="match status" value="1"/>
</dbReference>
<reference evidence="3" key="1">
    <citation type="journal article" date="2013" name="Science">
        <title>Gene transfer from bacteria and archaea facilitated evolution of an extremophilic eukaryote.</title>
        <authorList>
            <person name="Schonknecht G."/>
            <person name="Chen W.H."/>
            <person name="Ternes C.M."/>
            <person name="Barbier G.G."/>
            <person name="Shrestha R.P."/>
            <person name="Stanke M."/>
            <person name="Brautigam A."/>
            <person name="Baker B.J."/>
            <person name="Banfield J.F."/>
            <person name="Garavito R.M."/>
            <person name="Carr K."/>
            <person name="Wilkerson C."/>
            <person name="Rensing S.A."/>
            <person name="Gagneul D."/>
            <person name="Dickenson N.E."/>
            <person name="Oesterhelt C."/>
            <person name="Lercher M.J."/>
            <person name="Weber A.P."/>
        </authorList>
    </citation>
    <scope>NUCLEOTIDE SEQUENCE [LARGE SCALE GENOMIC DNA]</scope>
    <source>
        <strain evidence="3">074W</strain>
    </source>
</reference>
<dbReference type="InterPro" id="IPR050754">
    <property type="entry name" value="FKBP4/5/8-like"/>
</dbReference>
<feature type="chain" id="PRO_5007688963" description="Peptidylprolyl isomerase" evidence="1">
    <location>
        <begin position="20"/>
        <end position="307"/>
    </location>
</feature>
<dbReference type="OrthoDB" id="329548at2759"/>
<gene>
    <name evidence="2" type="ORF">Gasu_29400</name>
</gene>
<dbReference type="InterPro" id="IPR011990">
    <property type="entry name" value="TPR-like_helical_dom_sf"/>
</dbReference>
<name>M2XHZ7_GALSU</name>
<accession>M2XHZ7</accession>
<dbReference type="PANTHER" id="PTHR46512:SF9">
    <property type="entry name" value="PEPTIDYLPROLYL ISOMERASE"/>
    <property type="match status" value="1"/>
</dbReference>
<evidence type="ECO:0000313" key="2">
    <source>
        <dbReference type="EMBL" id="EME29722.1"/>
    </source>
</evidence>
<evidence type="ECO:0008006" key="4">
    <source>
        <dbReference type="Google" id="ProtNLM"/>
    </source>
</evidence>
<dbReference type="Gramene" id="EME29721">
    <property type="protein sequence ID" value="EME29721"/>
    <property type="gene ID" value="Gasu_29400"/>
</dbReference>
<dbReference type="Gramene" id="EME29722">
    <property type="protein sequence ID" value="EME29722"/>
    <property type="gene ID" value="Gasu_29400"/>
</dbReference>
<proteinExistence type="predicted"/>
<dbReference type="AlphaFoldDB" id="M2XHZ7"/>
<dbReference type="Proteomes" id="UP000030680">
    <property type="component" value="Unassembled WGS sequence"/>
</dbReference>
<dbReference type="Gene3D" id="1.25.40.10">
    <property type="entry name" value="Tetratricopeptide repeat domain"/>
    <property type="match status" value="1"/>
</dbReference>
<evidence type="ECO:0000313" key="3">
    <source>
        <dbReference type="Proteomes" id="UP000030680"/>
    </source>
</evidence>
<dbReference type="PANTHER" id="PTHR46512">
    <property type="entry name" value="PEPTIDYLPROLYL ISOMERASE"/>
    <property type="match status" value="1"/>
</dbReference>
<dbReference type="EMBL" id="KB454506">
    <property type="protein sequence ID" value="EME29721.1"/>
    <property type="molecule type" value="Genomic_DNA"/>
</dbReference>